<evidence type="ECO:0000313" key="3">
    <source>
        <dbReference type="Proteomes" id="UP000309676"/>
    </source>
</evidence>
<organism evidence="2 3">
    <name type="scientific">Paenibacillus antri</name>
    <dbReference type="NCBI Taxonomy" id="2582848"/>
    <lineage>
        <taxon>Bacteria</taxon>
        <taxon>Bacillati</taxon>
        <taxon>Bacillota</taxon>
        <taxon>Bacilli</taxon>
        <taxon>Bacillales</taxon>
        <taxon>Paenibacillaceae</taxon>
        <taxon>Paenibacillus</taxon>
    </lineage>
</organism>
<dbReference type="OrthoDB" id="2665332at2"/>
<accession>A0A5R9GAU4</accession>
<dbReference type="Proteomes" id="UP000309676">
    <property type="component" value="Unassembled WGS sequence"/>
</dbReference>
<comment type="caution">
    <text evidence="2">The sequence shown here is derived from an EMBL/GenBank/DDBJ whole genome shotgun (WGS) entry which is preliminary data.</text>
</comment>
<feature type="transmembrane region" description="Helical" evidence="1">
    <location>
        <begin position="5"/>
        <end position="26"/>
    </location>
</feature>
<keyword evidence="1" id="KW-0812">Transmembrane</keyword>
<keyword evidence="3" id="KW-1185">Reference proteome</keyword>
<keyword evidence="1" id="KW-0472">Membrane</keyword>
<sequence length="70" mass="7760">MNNLYLLCGAVVLIALIGFLATMWIGGSKENKEGNPQYDKNSVPNWIRLSVIYTVTTVVALGALIWYVRS</sequence>
<dbReference type="RefSeq" id="WP_138195204.1">
    <property type="nucleotide sequence ID" value="NZ_VCIW01000010.1"/>
</dbReference>
<proteinExistence type="predicted"/>
<dbReference type="EMBL" id="VCIW01000010">
    <property type="protein sequence ID" value="TLS51210.1"/>
    <property type="molecule type" value="Genomic_DNA"/>
</dbReference>
<dbReference type="AlphaFoldDB" id="A0A5R9GAU4"/>
<protein>
    <submittedName>
        <fullName evidence="2">Uncharacterized protein</fullName>
    </submittedName>
</protein>
<keyword evidence="1" id="KW-1133">Transmembrane helix</keyword>
<name>A0A5R9GAU4_9BACL</name>
<reference evidence="2 3" key="1">
    <citation type="submission" date="2019-05" db="EMBL/GenBank/DDBJ databases">
        <authorList>
            <person name="Narsing Rao M.P."/>
            <person name="Li W.J."/>
        </authorList>
    </citation>
    <scope>NUCLEOTIDE SEQUENCE [LARGE SCALE GENOMIC DNA]</scope>
    <source>
        <strain evidence="2 3">SYSU_K30003</strain>
    </source>
</reference>
<evidence type="ECO:0000256" key="1">
    <source>
        <dbReference type="SAM" id="Phobius"/>
    </source>
</evidence>
<feature type="transmembrane region" description="Helical" evidence="1">
    <location>
        <begin position="46"/>
        <end position="68"/>
    </location>
</feature>
<evidence type="ECO:0000313" key="2">
    <source>
        <dbReference type="EMBL" id="TLS51210.1"/>
    </source>
</evidence>
<gene>
    <name evidence="2" type="ORF">FE782_15870</name>
</gene>